<comment type="caution">
    <text evidence="9">The sequence shown here is derived from an EMBL/GenBank/DDBJ whole genome shotgun (WGS) entry which is preliminary data.</text>
</comment>
<evidence type="ECO:0000313" key="9">
    <source>
        <dbReference type="EMBL" id="MBB5089919.1"/>
    </source>
</evidence>
<reference evidence="9 10" key="1">
    <citation type="submission" date="2020-08" db="EMBL/GenBank/DDBJ databases">
        <title>Genomic Encyclopedia of Type Strains, Phase IV (KMG-IV): sequencing the most valuable type-strain genomes for metagenomic binning, comparative biology and taxonomic classification.</title>
        <authorList>
            <person name="Goeker M."/>
        </authorList>
    </citation>
    <scope>NUCLEOTIDE SEQUENCE [LARGE SCALE GENOMIC DNA]</scope>
    <source>
        <strain evidence="9 10">DSM 25620</strain>
    </source>
</reference>
<evidence type="ECO:0000259" key="8">
    <source>
        <dbReference type="PROSITE" id="PS50928"/>
    </source>
</evidence>
<dbReference type="RefSeq" id="WP_022709497.1">
    <property type="nucleotide sequence ID" value="NZ_JACHIL010000001.1"/>
</dbReference>
<accession>A0A7W8AHH5</accession>
<dbReference type="Gene3D" id="1.10.3720.10">
    <property type="entry name" value="MetI-like"/>
    <property type="match status" value="1"/>
</dbReference>
<protein>
    <submittedName>
        <fullName evidence="9">Peptide/nickel transport system permease protein</fullName>
    </submittedName>
</protein>
<feature type="domain" description="ABC transmembrane type-1" evidence="8">
    <location>
        <begin position="95"/>
        <end position="324"/>
    </location>
</feature>
<feature type="transmembrane region" description="Helical" evidence="7">
    <location>
        <begin position="142"/>
        <end position="162"/>
    </location>
</feature>
<dbReference type="Pfam" id="PF19300">
    <property type="entry name" value="BPD_transp_1_N"/>
    <property type="match status" value="1"/>
</dbReference>
<dbReference type="PANTHER" id="PTHR43163:SF6">
    <property type="entry name" value="DIPEPTIDE TRANSPORT SYSTEM PERMEASE PROTEIN DPPB-RELATED"/>
    <property type="match status" value="1"/>
</dbReference>
<keyword evidence="3" id="KW-1003">Cell membrane</keyword>
<dbReference type="Proteomes" id="UP000531231">
    <property type="component" value="Unassembled WGS sequence"/>
</dbReference>
<gene>
    <name evidence="9" type="ORF">HNQ68_000431</name>
</gene>
<feature type="transmembrane region" description="Helical" evidence="7">
    <location>
        <begin position="301"/>
        <end position="327"/>
    </location>
</feature>
<dbReference type="Pfam" id="PF00528">
    <property type="entry name" value="BPD_transp_1"/>
    <property type="match status" value="1"/>
</dbReference>
<dbReference type="SUPFAM" id="SSF161098">
    <property type="entry name" value="MetI-like"/>
    <property type="match status" value="1"/>
</dbReference>
<proteinExistence type="inferred from homology"/>
<keyword evidence="2 7" id="KW-0813">Transport</keyword>
<sequence length="334" mass="36989">MLGYTLKRVLGTIPVLFMVTLLIFVLIKLAPGDPVDMLVSDEVTEEIRQNIRIAWGLDQPVYIQYLTFIKNALMGDLGESFRYREPVMDLILQRLPASIELAIYSTLLAVILGLPLGVWAASKPNSFVDTIGSIGGFFGISLPNFWLGILLILLFAGMFNLLPSGGRATWGMDVPAITGFLTIDALLAGRWDALWDAVRHLTLPVIVLGTNMAGIIMQITRASVLENLQEDYVMTARAKGMSARVVLWRHAFRNALISVVTIIGLEFGTLISGAIIVETVFSWPGIGYLLLQGITFRDFPLITGLVLVYTSLFVFINLVIDMIYTIVDPRIRLR</sequence>
<dbReference type="InterPro" id="IPR045621">
    <property type="entry name" value="BPD_transp_1_N"/>
</dbReference>
<evidence type="ECO:0000313" key="10">
    <source>
        <dbReference type="Proteomes" id="UP000531231"/>
    </source>
</evidence>
<evidence type="ECO:0000256" key="7">
    <source>
        <dbReference type="RuleBase" id="RU363032"/>
    </source>
</evidence>
<evidence type="ECO:0000256" key="5">
    <source>
        <dbReference type="ARBA" id="ARBA00022989"/>
    </source>
</evidence>
<evidence type="ECO:0000256" key="6">
    <source>
        <dbReference type="ARBA" id="ARBA00023136"/>
    </source>
</evidence>
<dbReference type="AlphaFoldDB" id="A0A7W8AHH5"/>
<dbReference type="PANTHER" id="PTHR43163">
    <property type="entry name" value="DIPEPTIDE TRANSPORT SYSTEM PERMEASE PROTEIN DPPB-RELATED"/>
    <property type="match status" value="1"/>
</dbReference>
<keyword evidence="4 7" id="KW-0812">Transmembrane</keyword>
<dbReference type="EMBL" id="JACHIL010000001">
    <property type="protein sequence ID" value="MBB5089919.1"/>
    <property type="molecule type" value="Genomic_DNA"/>
</dbReference>
<feature type="transmembrane region" description="Helical" evidence="7">
    <location>
        <begin position="101"/>
        <end position="122"/>
    </location>
</feature>
<evidence type="ECO:0000256" key="4">
    <source>
        <dbReference type="ARBA" id="ARBA00022692"/>
    </source>
</evidence>
<dbReference type="GO" id="GO:0005886">
    <property type="term" value="C:plasma membrane"/>
    <property type="evidence" value="ECO:0007669"/>
    <property type="project" value="UniProtKB-SubCell"/>
</dbReference>
<feature type="transmembrane region" description="Helical" evidence="7">
    <location>
        <begin position="255"/>
        <end position="281"/>
    </location>
</feature>
<keyword evidence="10" id="KW-1185">Reference proteome</keyword>
<organism evidence="9 10">
    <name type="scientific">Pseudochrobactrum saccharolyticum</name>
    <dbReference type="NCBI Taxonomy" id="354352"/>
    <lineage>
        <taxon>Bacteria</taxon>
        <taxon>Pseudomonadati</taxon>
        <taxon>Pseudomonadota</taxon>
        <taxon>Alphaproteobacteria</taxon>
        <taxon>Hyphomicrobiales</taxon>
        <taxon>Brucellaceae</taxon>
        <taxon>Pseudochrobactrum</taxon>
    </lineage>
</organism>
<evidence type="ECO:0000256" key="2">
    <source>
        <dbReference type="ARBA" id="ARBA00022448"/>
    </source>
</evidence>
<dbReference type="PROSITE" id="PS50928">
    <property type="entry name" value="ABC_TM1"/>
    <property type="match status" value="1"/>
</dbReference>
<keyword evidence="6 7" id="KW-0472">Membrane</keyword>
<dbReference type="GO" id="GO:0055085">
    <property type="term" value="P:transmembrane transport"/>
    <property type="evidence" value="ECO:0007669"/>
    <property type="project" value="InterPro"/>
</dbReference>
<keyword evidence="5 7" id="KW-1133">Transmembrane helix</keyword>
<evidence type="ECO:0000256" key="3">
    <source>
        <dbReference type="ARBA" id="ARBA00022475"/>
    </source>
</evidence>
<comment type="similarity">
    <text evidence="7">Belongs to the binding-protein-dependent transport system permease family.</text>
</comment>
<dbReference type="CDD" id="cd06261">
    <property type="entry name" value="TM_PBP2"/>
    <property type="match status" value="1"/>
</dbReference>
<dbReference type="InterPro" id="IPR035906">
    <property type="entry name" value="MetI-like_sf"/>
</dbReference>
<evidence type="ECO:0000256" key="1">
    <source>
        <dbReference type="ARBA" id="ARBA00004429"/>
    </source>
</evidence>
<comment type="subcellular location">
    <subcellularLocation>
        <location evidence="1">Cell inner membrane</location>
        <topology evidence="1">Multi-pass membrane protein</topology>
    </subcellularLocation>
    <subcellularLocation>
        <location evidence="7">Cell membrane</location>
        <topology evidence="7">Multi-pass membrane protein</topology>
    </subcellularLocation>
</comment>
<name>A0A7W8AHH5_9HYPH</name>
<feature type="transmembrane region" description="Helical" evidence="7">
    <location>
        <begin position="197"/>
        <end position="217"/>
    </location>
</feature>
<dbReference type="InterPro" id="IPR000515">
    <property type="entry name" value="MetI-like"/>
</dbReference>
<feature type="transmembrane region" description="Helical" evidence="7">
    <location>
        <begin position="12"/>
        <end position="30"/>
    </location>
</feature>